<dbReference type="GO" id="GO:0016787">
    <property type="term" value="F:hydrolase activity"/>
    <property type="evidence" value="ECO:0007669"/>
    <property type="project" value="UniProtKB-KW"/>
</dbReference>
<feature type="domain" description="AB hydrolase-1" evidence="3">
    <location>
        <begin position="30"/>
        <end position="278"/>
    </location>
</feature>
<evidence type="ECO:0000313" key="4">
    <source>
        <dbReference type="EMBL" id="MFF5295336.1"/>
    </source>
</evidence>
<dbReference type="RefSeq" id="WP_051115548.1">
    <property type="nucleotide sequence ID" value="NZ_JBIAZU010000007.1"/>
</dbReference>
<evidence type="ECO:0000313" key="5">
    <source>
        <dbReference type="Proteomes" id="UP001602245"/>
    </source>
</evidence>
<dbReference type="PANTHER" id="PTHR43798">
    <property type="entry name" value="MONOACYLGLYCEROL LIPASE"/>
    <property type="match status" value="1"/>
</dbReference>
<organism evidence="4 5">
    <name type="scientific">Paractinoplanes globisporus</name>
    <dbReference type="NCBI Taxonomy" id="113565"/>
    <lineage>
        <taxon>Bacteria</taxon>
        <taxon>Bacillati</taxon>
        <taxon>Actinomycetota</taxon>
        <taxon>Actinomycetes</taxon>
        <taxon>Micromonosporales</taxon>
        <taxon>Micromonosporaceae</taxon>
        <taxon>Paractinoplanes</taxon>
    </lineage>
</organism>
<evidence type="ECO:0000256" key="1">
    <source>
        <dbReference type="ARBA" id="ARBA00010088"/>
    </source>
</evidence>
<dbReference type="PANTHER" id="PTHR43798:SF31">
    <property type="entry name" value="AB HYDROLASE SUPERFAMILY PROTEIN YCLE"/>
    <property type="match status" value="1"/>
</dbReference>
<dbReference type="SUPFAM" id="SSF53474">
    <property type="entry name" value="alpha/beta-Hydrolases"/>
    <property type="match status" value="1"/>
</dbReference>
<dbReference type="InterPro" id="IPR002410">
    <property type="entry name" value="Peptidase_S33"/>
</dbReference>
<name>A0ABW6WSZ9_9ACTN</name>
<dbReference type="InterPro" id="IPR000073">
    <property type="entry name" value="AB_hydrolase_1"/>
</dbReference>
<evidence type="ECO:0000256" key="2">
    <source>
        <dbReference type="ARBA" id="ARBA00022801"/>
    </source>
</evidence>
<dbReference type="Proteomes" id="UP001602245">
    <property type="component" value="Unassembled WGS sequence"/>
</dbReference>
<gene>
    <name evidence="4" type="ORF">ACFY35_38370</name>
</gene>
<reference evidence="4 5" key="1">
    <citation type="submission" date="2024-10" db="EMBL/GenBank/DDBJ databases">
        <title>The Natural Products Discovery Center: Release of the First 8490 Sequenced Strains for Exploring Actinobacteria Biosynthetic Diversity.</title>
        <authorList>
            <person name="Kalkreuter E."/>
            <person name="Kautsar S.A."/>
            <person name="Yang D."/>
            <person name="Bader C.D."/>
            <person name="Teijaro C.N."/>
            <person name="Fluegel L."/>
            <person name="Davis C.M."/>
            <person name="Simpson J.R."/>
            <person name="Lauterbach L."/>
            <person name="Steele A.D."/>
            <person name="Gui C."/>
            <person name="Meng S."/>
            <person name="Li G."/>
            <person name="Viehrig K."/>
            <person name="Ye F."/>
            <person name="Su P."/>
            <person name="Kiefer A.F."/>
            <person name="Nichols A."/>
            <person name="Cepeda A.J."/>
            <person name="Yan W."/>
            <person name="Fan B."/>
            <person name="Jiang Y."/>
            <person name="Adhikari A."/>
            <person name="Zheng C.-J."/>
            <person name="Schuster L."/>
            <person name="Cowan T.M."/>
            <person name="Smanski M.J."/>
            <person name="Chevrette M.G."/>
            <person name="De Carvalho L.P.S."/>
            <person name="Shen B."/>
        </authorList>
    </citation>
    <scope>NUCLEOTIDE SEQUENCE [LARGE SCALE GENOMIC DNA]</scope>
    <source>
        <strain evidence="4 5">NPDC000087</strain>
    </source>
</reference>
<dbReference type="PRINTS" id="PR00111">
    <property type="entry name" value="ABHYDROLASE"/>
</dbReference>
<accession>A0ABW6WSZ9</accession>
<dbReference type="EMBL" id="JBIAZU010000007">
    <property type="protein sequence ID" value="MFF5295336.1"/>
    <property type="molecule type" value="Genomic_DNA"/>
</dbReference>
<dbReference type="PRINTS" id="PR00793">
    <property type="entry name" value="PROAMNOPTASE"/>
</dbReference>
<keyword evidence="5" id="KW-1185">Reference proteome</keyword>
<comment type="similarity">
    <text evidence="1">Belongs to the peptidase S33 family.</text>
</comment>
<protein>
    <submittedName>
        <fullName evidence="4">Alpha/beta fold hydrolase</fullName>
    </submittedName>
</protein>
<proteinExistence type="inferred from homology"/>
<dbReference type="Gene3D" id="3.40.50.1820">
    <property type="entry name" value="alpha/beta hydrolase"/>
    <property type="match status" value="1"/>
</dbReference>
<keyword evidence="2 4" id="KW-0378">Hydrolase</keyword>
<sequence>MRISLGDVSLWFDVSGPSVLPQGDTTVERPVLVAVHGGPGLDHMTVKPALEPLAADLQILYFDLRGHGRSDRSSAESWNMRTWADDLRRLCDALGLGKPVVLGSSFGGDVALTYAALFPDHPGGIILANTTGGHWDDPRGIEAFGRVGGPEAAAVIERVRTYRRDGAAADAEDLQAEFIRVCYPLYSVTPGWAEESRRFQARMIRNPDVAAHYDTHEVLSFDPWSLLGAVRCPVLVLAGEDDPVCPLPVVEELAGQLPADTTRLVRLPGARHTIFRDRPDLTFPAVKTFVAQIGESHHAS</sequence>
<dbReference type="InterPro" id="IPR050266">
    <property type="entry name" value="AB_hydrolase_sf"/>
</dbReference>
<comment type="caution">
    <text evidence="4">The sequence shown here is derived from an EMBL/GenBank/DDBJ whole genome shotgun (WGS) entry which is preliminary data.</text>
</comment>
<dbReference type="Pfam" id="PF00561">
    <property type="entry name" value="Abhydrolase_1"/>
    <property type="match status" value="1"/>
</dbReference>
<evidence type="ECO:0000259" key="3">
    <source>
        <dbReference type="Pfam" id="PF00561"/>
    </source>
</evidence>
<dbReference type="InterPro" id="IPR029058">
    <property type="entry name" value="AB_hydrolase_fold"/>
</dbReference>